<evidence type="ECO:0000313" key="2">
    <source>
        <dbReference type="EMBL" id="MBS4241235.1"/>
    </source>
</evidence>
<reference evidence="2 5" key="4">
    <citation type="journal article" date="2021" name="Syst. Appl. Microbiol.">
        <title>nCampylobacter vulpis sp. nov. isolated from wild red foxes.</title>
        <authorList>
            <person name="Parisi A."/>
            <person name="Chiara M."/>
            <person name="Caffara M."/>
            <person name="Mion D."/>
            <person name="Miller W.G."/>
            <person name="Caruso M."/>
            <person name="Manzari C."/>
            <person name="Florio D."/>
            <person name="Capozzi L."/>
            <person name="D'Erchia A.M."/>
            <person name="Manzulli V."/>
            <person name="Zanoni R.G."/>
        </authorList>
    </citation>
    <scope>NUCLEOTIDE SEQUENCE [LARGE SCALE GENOMIC DNA]</scope>
    <source>
        <strain evidence="2 5">52/13</strain>
    </source>
</reference>
<feature type="domain" description="YlxR" evidence="1">
    <location>
        <begin position="18"/>
        <end position="87"/>
    </location>
</feature>
<reference evidence="4" key="1">
    <citation type="submission" date="2015-06" db="EMBL/GenBank/DDBJ databases">
        <authorList>
            <person name="Parisi A."/>
            <person name="Chiara M."/>
            <person name="Florio D."/>
            <person name="Miccolupo A."/>
            <person name="Manzari C."/>
            <person name="Mion D."/>
            <person name="Caruso M."/>
            <person name="D'erchia A.M."/>
            <person name="Zanoni R."/>
        </authorList>
    </citation>
    <scope>NUCLEOTIDE SEQUENCE [LARGE SCALE GENOMIC DNA]</scope>
    <source>
        <strain evidence="4">73/13</strain>
    </source>
</reference>
<dbReference type="InterPro" id="IPR035931">
    <property type="entry name" value="YlxR-like_sf"/>
</dbReference>
<dbReference type="Gene3D" id="3.30.1230.10">
    <property type="entry name" value="YlxR-like"/>
    <property type="match status" value="1"/>
</dbReference>
<dbReference type="EMBL" id="VJYU01000016">
    <property type="protein sequence ID" value="MBS4241235.1"/>
    <property type="molecule type" value="Genomic_DNA"/>
</dbReference>
<evidence type="ECO:0000259" key="1">
    <source>
        <dbReference type="Pfam" id="PF04296"/>
    </source>
</evidence>
<proteinExistence type="predicted"/>
<dbReference type="Proteomes" id="UP000811399">
    <property type="component" value="Unassembled WGS sequence"/>
</dbReference>
<organism evidence="3 4">
    <name type="scientific">Campylobacter vulpis</name>
    <dbReference type="NCBI Taxonomy" id="1655500"/>
    <lineage>
        <taxon>Bacteria</taxon>
        <taxon>Pseudomonadati</taxon>
        <taxon>Campylobacterota</taxon>
        <taxon>Epsilonproteobacteria</taxon>
        <taxon>Campylobacterales</taxon>
        <taxon>Campylobacteraceae</taxon>
        <taxon>Campylobacter</taxon>
    </lineage>
</organism>
<evidence type="ECO:0000313" key="4">
    <source>
        <dbReference type="Proteomes" id="UP000237472"/>
    </source>
</evidence>
<dbReference type="RefSeq" id="WP_099461283.1">
    <property type="nucleotide sequence ID" value="NZ_CP041617.1"/>
</dbReference>
<name>A0A2G4R3T8_9BACT</name>
<accession>A0A2G4R3T8</accession>
<keyword evidence="5" id="KW-1185">Reference proteome</keyword>
<dbReference type="Pfam" id="PF04296">
    <property type="entry name" value="YlxR"/>
    <property type="match status" value="1"/>
</dbReference>
<dbReference type="InterPro" id="IPR007393">
    <property type="entry name" value="YlxR_dom"/>
</dbReference>
<dbReference type="EMBL" id="LDWY01000036">
    <property type="protein sequence ID" value="PHY91229.1"/>
    <property type="molecule type" value="Genomic_DNA"/>
</dbReference>
<gene>
    <name evidence="3" type="ORF">AA994_03030</name>
    <name evidence="2" type="ORF">CVU5213_05800</name>
</gene>
<dbReference type="AlphaFoldDB" id="A0A2G4R3T8"/>
<dbReference type="SUPFAM" id="SSF64376">
    <property type="entry name" value="YlxR-like"/>
    <property type="match status" value="1"/>
</dbReference>
<dbReference type="OrthoDB" id="5518171at2"/>
<dbReference type="GeneID" id="77265977"/>
<evidence type="ECO:0000313" key="3">
    <source>
        <dbReference type="EMBL" id="PHY91229.1"/>
    </source>
</evidence>
<evidence type="ECO:0000313" key="5">
    <source>
        <dbReference type="Proteomes" id="UP000811399"/>
    </source>
</evidence>
<comment type="caution">
    <text evidence="3">The sequence shown here is derived from an EMBL/GenBank/DDBJ whole genome shotgun (WGS) entry which is preliminary data.</text>
</comment>
<reference evidence="2" key="3">
    <citation type="submission" date="2019-07" db="EMBL/GenBank/DDBJ databases">
        <authorList>
            <person name="Miller W.G."/>
        </authorList>
    </citation>
    <scope>NUCLEOTIDE SEQUENCE</scope>
    <source>
        <strain evidence="2">52/13</strain>
    </source>
</reference>
<protein>
    <submittedName>
        <fullName evidence="2">DUF448 domain-containing protein</fullName>
    </submittedName>
</protein>
<dbReference type="Proteomes" id="UP000237472">
    <property type="component" value="Unassembled WGS sequence"/>
</dbReference>
<reference evidence="3" key="2">
    <citation type="submission" date="2015-06" db="EMBL/GenBank/DDBJ databases">
        <authorList>
            <person name="Hoefler B.C."/>
            <person name="Straight P.D."/>
        </authorList>
    </citation>
    <scope>NUCLEOTIDE SEQUENCE [LARGE SCALE GENOMIC DNA]</scope>
    <source>
        <strain evidence="3">73/13</strain>
    </source>
</reference>
<sequence length="94" mass="11002">MLNNTKKSIITPKHTPIRMCVLCKNRFKQNILYRFRVENNELCADLKCGRSVYLCKACILKDNHKWQKALSRACKNTIKTSQQDLKERIFNGKG</sequence>